<dbReference type="Proteomes" id="UP000242763">
    <property type="component" value="Unassembled WGS sequence"/>
</dbReference>
<keyword evidence="2" id="KW-0812">Transmembrane</keyword>
<evidence type="ECO:0000313" key="3">
    <source>
        <dbReference type="EMBL" id="SFI79298.1"/>
    </source>
</evidence>
<sequence length="70" mass="7418">MTFPHEVGGGSNFASRDAEAHGAVHMAQEHDREDRNGLSRQARTVLIFISAFAFAFGAATFARAVAAVIG</sequence>
<dbReference type="AlphaFoldDB" id="A0A1I3L3U4"/>
<evidence type="ECO:0000256" key="1">
    <source>
        <dbReference type="SAM" id="MobiDB-lite"/>
    </source>
</evidence>
<name>A0A1I3L3U4_9HYPH</name>
<gene>
    <name evidence="3" type="ORF">SAMN03080618_01364</name>
</gene>
<reference evidence="4" key="1">
    <citation type="submission" date="2016-10" db="EMBL/GenBank/DDBJ databases">
        <authorList>
            <person name="Varghese N."/>
            <person name="Submissions S."/>
        </authorList>
    </citation>
    <scope>NUCLEOTIDE SEQUENCE [LARGE SCALE GENOMIC DNA]</scope>
    <source>
        <strain evidence="4">DSM 21857</strain>
    </source>
</reference>
<dbReference type="RefSeq" id="WP_139207870.1">
    <property type="nucleotide sequence ID" value="NZ_FORF01000006.1"/>
</dbReference>
<protein>
    <submittedName>
        <fullName evidence="3">Uncharacterized protein</fullName>
    </submittedName>
</protein>
<evidence type="ECO:0000313" key="4">
    <source>
        <dbReference type="Proteomes" id="UP000242763"/>
    </source>
</evidence>
<keyword evidence="4" id="KW-1185">Reference proteome</keyword>
<feature type="region of interest" description="Disordered" evidence="1">
    <location>
        <begin position="1"/>
        <end position="36"/>
    </location>
</feature>
<accession>A0A1I3L3U4</accession>
<dbReference type="EMBL" id="FORF01000006">
    <property type="protein sequence ID" value="SFI79298.1"/>
    <property type="molecule type" value="Genomic_DNA"/>
</dbReference>
<feature type="transmembrane region" description="Helical" evidence="2">
    <location>
        <begin position="45"/>
        <end position="69"/>
    </location>
</feature>
<keyword evidence="2" id="KW-1133">Transmembrane helix</keyword>
<feature type="compositionally biased region" description="Basic and acidic residues" evidence="1">
    <location>
        <begin position="16"/>
        <end position="36"/>
    </location>
</feature>
<proteinExistence type="predicted"/>
<evidence type="ECO:0000256" key="2">
    <source>
        <dbReference type="SAM" id="Phobius"/>
    </source>
</evidence>
<organism evidence="3 4">
    <name type="scientific">Aquamicrobium aerolatum DSM 21857</name>
    <dbReference type="NCBI Taxonomy" id="1121003"/>
    <lineage>
        <taxon>Bacteria</taxon>
        <taxon>Pseudomonadati</taxon>
        <taxon>Pseudomonadota</taxon>
        <taxon>Alphaproteobacteria</taxon>
        <taxon>Hyphomicrobiales</taxon>
        <taxon>Phyllobacteriaceae</taxon>
        <taxon>Aerobium</taxon>
    </lineage>
</organism>
<keyword evidence="2" id="KW-0472">Membrane</keyword>